<dbReference type="Pfam" id="PF20150">
    <property type="entry name" value="2EXR"/>
    <property type="match status" value="1"/>
</dbReference>
<protein>
    <recommendedName>
        <fullName evidence="1">2EXR domain-containing protein</fullName>
    </recommendedName>
</protein>
<accession>A0A2T3AYR0</accession>
<dbReference type="RefSeq" id="XP_024719792.1">
    <property type="nucleotide sequence ID" value="XM_024867621.1"/>
</dbReference>
<name>A0A2T3AYR0_AMORE</name>
<proteinExistence type="predicted"/>
<dbReference type="EMBL" id="KZ679013">
    <property type="protein sequence ID" value="PSS15193.1"/>
    <property type="molecule type" value="Genomic_DNA"/>
</dbReference>
<feature type="domain" description="2EXR" evidence="1">
    <location>
        <begin position="113"/>
        <end position="192"/>
    </location>
</feature>
<evidence type="ECO:0000313" key="3">
    <source>
        <dbReference type="Proteomes" id="UP000241818"/>
    </source>
</evidence>
<dbReference type="InParanoid" id="A0A2T3AYR0"/>
<dbReference type="GeneID" id="36575702"/>
<reference evidence="2 3" key="1">
    <citation type="journal article" date="2018" name="New Phytol.">
        <title>Comparative genomics and transcriptomics depict ericoid mycorrhizal fungi as versatile saprotrophs and plant mutualists.</title>
        <authorList>
            <person name="Martino E."/>
            <person name="Morin E."/>
            <person name="Grelet G.A."/>
            <person name="Kuo A."/>
            <person name="Kohler A."/>
            <person name="Daghino S."/>
            <person name="Barry K.W."/>
            <person name="Cichocki N."/>
            <person name="Clum A."/>
            <person name="Dockter R.B."/>
            <person name="Hainaut M."/>
            <person name="Kuo R.C."/>
            <person name="LaButti K."/>
            <person name="Lindahl B.D."/>
            <person name="Lindquist E.A."/>
            <person name="Lipzen A."/>
            <person name="Khouja H.R."/>
            <person name="Magnuson J."/>
            <person name="Murat C."/>
            <person name="Ohm R.A."/>
            <person name="Singer S.W."/>
            <person name="Spatafora J.W."/>
            <person name="Wang M."/>
            <person name="Veneault-Fourrey C."/>
            <person name="Henrissat B."/>
            <person name="Grigoriev I.V."/>
            <person name="Martin F.M."/>
            <person name="Perotto S."/>
        </authorList>
    </citation>
    <scope>NUCLEOTIDE SEQUENCE [LARGE SCALE GENOMIC DNA]</scope>
    <source>
        <strain evidence="2 3">ATCC 22711</strain>
    </source>
</reference>
<sequence length="338" mass="38680">MDQAMPNQINHEHRELVGPSGHITSQRYKLKNLLAIDPLSQSAALPDLRESSIISPTCTNRIMNSAFPTNKDTTGTSTNSDDMMHAARLASSVPPAISSRASYSHLQVPATFFPRFLAMPEELQLHILRFILFTPRFIEVRPNCRNVLRFHADQPALMQVCRKIRYAFLNIYPQSFRLFKERIYVNPWVDTIVVHDTSLHSFFDLADRYPAAVRRVAFLWSGRGTRETALRILCFAQTVDLQEPIITAWEFSWDYKARTGVAGFINNDVTTTDQDISWLGNWMGTFQVQDLHPDITVPDIREMVLVRPVPAMTDADARLRPWMLTVDVPEDDTESMEE</sequence>
<dbReference type="AlphaFoldDB" id="A0A2T3AYR0"/>
<gene>
    <name evidence="2" type="ORF">M430DRAFT_43445</name>
</gene>
<evidence type="ECO:0000313" key="2">
    <source>
        <dbReference type="EMBL" id="PSS15193.1"/>
    </source>
</evidence>
<organism evidence="2 3">
    <name type="scientific">Amorphotheca resinae ATCC 22711</name>
    <dbReference type="NCBI Taxonomy" id="857342"/>
    <lineage>
        <taxon>Eukaryota</taxon>
        <taxon>Fungi</taxon>
        <taxon>Dikarya</taxon>
        <taxon>Ascomycota</taxon>
        <taxon>Pezizomycotina</taxon>
        <taxon>Leotiomycetes</taxon>
        <taxon>Helotiales</taxon>
        <taxon>Amorphothecaceae</taxon>
        <taxon>Amorphotheca</taxon>
    </lineage>
</organism>
<dbReference type="InterPro" id="IPR045518">
    <property type="entry name" value="2EXR"/>
</dbReference>
<dbReference type="Proteomes" id="UP000241818">
    <property type="component" value="Unassembled WGS sequence"/>
</dbReference>
<evidence type="ECO:0000259" key="1">
    <source>
        <dbReference type="Pfam" id="PF20150"/>
    </source>
</evidence>
<keyword evidence="3" id="KW-1185">Reference proteome</keyword>